<dbReference type="Proteomes" id="UP000003803">
    <property type="component" value="Unassembled WGS sequence"/>
</dbReference>
<dbReference type="Gene3D" id="3.40.309.10">
    <property type="entry name" value="Aldehyde Dehydrogenase, Chain A, domain 2"/>
    <property type="match status" value="1"/>
</dbReference>
<dbReference type="InterPro" id="IPR016161">
    <property type="entry name" value="Ald_DH/histidinol_DH"/>
</dbReference>
<dbReference type="CDD" id="cd07085">
    <property type="entry name" value="ALDH_F6_MMSDH"/>
    <property type="match status" value="1"/>
</dbReference>
<dbReference type="EC" id="1.2.1.27" evidence="3"/>
<evidence type="ECO:0000256" key="1">
    <source>
        <dbReference type="ARBA" id="ARBA00023002"/>
    </source>
</evidence>
<dbReference type="Gene3D" id="3.40.605.10">
    <property type="entry name" value="Aldehyde Dehydrogenase, Chain A, domain 1"/>
    <property type="match status" value="1"/>
</dbReference>
<dbReference type="eggNOG" id="COG1012">
    <property type="taxonomic scope" value="Bacteria"/>
</dbReference>
<dbReference type="RefSeq" id="WP_006875727.1">
    <property type="nucleotide sequence ID" value="NZ_DS544185.1"/>
</dbReference>
<keyword evidence="1 3" id="KW-0560">Oxidoreductase</keyword>
<dbReference type="EMBL" id="ABGD02000024">
    <property type="protein sequence ID" value="EDS10227.1"/>
    <property type="molecule type" value="Genomic_DNA"/>
</dbReference>
<comment type="caution">
    <text evidence="3">The sequence shown here is derived from an EMBL/GenBank/DDBJ whole genome shotgun (WGS) entry which is preliminary data.</text>
</comment>
<dbReference type="GO" id="GO:0006210">
    <property type="term" value="P:thymine catabolic process"/>
    <property type="evidence" value="ECO:0007669"/>
    <property type="project" value="TreeGrafter"/>
</dbReference>
<dbReference type="InterPro" id="IPR015590">
    <property type="entry name" value="Aldehyde_DH_dom"/>
</dbReference>
<sequence>MSEIKRMKYCVNGEWKDSKTTKWLPVSDSSTGEIIAEVPCCTQDELEEAIAAAHAAFPAWSLMSLSARTQMMFKWRNILMAHLDELTLLCAKELGKTLNEARGDVLKAIEPTELACATPFISQGSASMQVTTGFDTASYRVPLGVVAGIVPFNFPAMIPWGWMVPLAIATGNTVVLKAASFTPLTSMRIMELFYEEGGFPKGVVNLVTCSRNESEVLLTDPRVKAVTFVGTTEVGKHIYSIAAAHGKRVQAQCEAKNHALVLEDCDLESTVNAIINSTYGCAGMRCMALPVVVVQESIADKFVAKLKEKAMAMKVGCAYNPETNLGPVVNEKHKQSICNWIQKGVDEGAELVLDGRDIVVPGYENGFFVGPTILDHVTDEMSVGTREIFGPVTVIKRVKNFEEGLAVMNANPFANGSVIFTQNGYYARQFELLTDGGMVGINVGIPVPSAYFPFSGNKDSFYGDQHVLGLDGVRFYTRAKTVTKHWYDEHSHKKAMDTWEGTVERI</sequence>
<dbReference type="NCBIfam" id="TIGR01722">
    <property type="entry name" value="MMSDH"/>
    <property type="match status" value="1"/>
</dbReference>
<reference evidence="3" key="2">
    <citation type="submission" date="2013-09" db="EMBL/GenBank/DDBJ databases">
        <title>Draft genome sequence of Anaerotruncus colihominis(DSM 17241).</title>
        <authorList>
            <person name="Sudarsanam P."/>
            <person name="Ley R."/>
            <person name="Guruge J."/>
            <person name="Turnbaugh P.J."/>
            <person name="Mahowald M."/>
            <person name="Liep D."/>
            <person name="Gordon J."/>
        </authorList>
    </citation>
    <scope>NUCLEOTIDE SEQUENCE</scope>
    <source>
        <strain evidence="3">DSM 17241</strain>
    </source>
</reference>
<dbReference type="HOGENOM" id="CLU_005391_1_10_9"/>
<name>B0PE38_9FIRM</name>
<organism evidence="3 4">
    <name type="scientific">Anaerotruncus colihominis DSM 17241</name>
    <dbReference type="NCBI Taxonomy" id="445972"/>
    <lineage>
        <taxon>Bacteria</taxon>
        <taxon>Bacillati</taxon>
        <taxon>Bacillota</taxon>
        <taxon>Clostridia</taxon>
        <taxon>Eubacteriales</taxon>
        <taxon>Oscillospiraceae</taxon>
        <taxon>Anaerotruncus</taxon>
    </lineage>
</organism>
<dbReference type="InterPro" id="IPR016163">
    <property type="entry name" value="Ald_DH_C"/>
</dbReference>
<dbReference type="PANTHER" id="PTHR43866">
    <property type="entry name" value="MALONATE-SEMIALDEHYDE DEHYDROGENASE"/>
    <property type="match status" value="1"/>
</dbReference>
<evidence type="ECO:0000313" key="4">
    <source>
        <dbReference type="Proteomes" id="UP000003803"/>
    </source>
</evidence>
<evidence type="ECO:0000313" key="3">
    <source>
        <dbReference type="EMBL" id="EDS10227.1"/>
    </source>
</evidence>
<protein>
    <submittedName>
        <fullName evidence="3">Methylmalonate-semialdehyde dehydrogenase (Acylating)</fullName>
        <ecNumber evidence="3">1.2.1.27</ecNumber>
    </submittedName>
</protein>
<evidence type="ECO:0000259" key="2">
    <source>
        <dbReference type="Pfam" id="PF00171"/>
    </source>
</evidence>
<dbReference type="InterPro" id="IPR016162">
    <property type="entry name" value="Ald_DH_N"/>
</dbReference>
<dbReference type="Pfam" id="PF00171">
    <property type="entry name" value="Aldedh"/>
    <property type="match status" value="1"/>
</dbReference>
<gene>
    <name evidence="3" type="primary">mmsA</name>
    <name evidence="3" type="ORF">ANACOL_02823</name>
</gene>
<reference evidence="3" key="1">
    <citation type="submission" date="2007-11" db="EMBL/GenBank/DDBJ databases">
        <authorList>
            <person name="Fulton L."/>
            <person name="Clifton S."/>
            <person name="Fulton B."/>
            <person name="Xu J."/>
            <person name="Minx P."/>
            <person name="Pepin K.H."/>
            <person name="Johnson M."/>
            <person name="Thiruvilangam P."/>
            <person name="Bhonagiri V."/>
            <person name="Nash W.E."/>
            <person name="Mardis E.R."/>
            <person name="Wilson R.K."/>
        </authorList>
    </citation>
    <scope>NUCLEOTIDE SEQUENCE [LARGE SCALE GENOMIC DNA]</scope>
    <source>
        <strain evidence="3">DSM 17241</strain>
    </source>
</reference>
<proteinExistence type="predicted"/>
<dbReference type="PANTHER" id="PTHR43866:SF4">
    <property type="entry name" value="MALONATE-SEMIALDEHYDE DEHYDROGENASE"/>
    <property type="match status" value="1"/>
</dbReference>
<dbReference type="GO" id="GO:0006574">
    <property type="term" value="P:L-valine catabolic process"/>
    <property type="evidence" value="ECO:0007669"/>
    <property type="project" value="TreeGrafter"/>
</dbReference>
<dbReference type="FunFam" id="3.40.309.10:FF:000002">
    <property type="entry name" value="Methylmalonate-semialdehyde dehydrogenase (Acylating)"/>
    <property type="match status" value="1"/>
</dbReference>
<keyword evidence="4" id="KW-1185">Reference proteome</keyword>
<accession>B0PE38</accession>
<dbReference type="GO" id="GO:0004491">
    <property type="term" value="F:methylmalonate-semialdehyde dehydrogenase (acylating, NAD) activity"/>
    <property type="evidence" value="ECO:0007669"/>
    <property type="project" value="UniProtKB-EC"/>
</dbReference>
<dbReference type="SUPFAM" id="SSF53720">
    <property type="entry name" value="ALDH-like"/>
    <property type="match status" value="1"/>
</dbReference>
<dbReference type="InterPro" id="IPR010061">
    <property type="entry name" value="MeMal-semiAld_DH"/>
</dbReference>
<feature type="domain" description="Aldehyde dehydrogenase" evidence="2">
    <location>
        <begin position="15"/>
        <end position="482"/>
    </location>
</feature>
<dbReference type="AlphaFoldDB" id="B0PE38"/>